<sequence length="1048" mass="117591">MEGFHLKKLWQKTPAWITYSVLFVALICVLVGCLFMTGRSMIWELDGLAQHYPILVQLRHMIATFIHNPSGGFTHWAWNISLGSDQLTNFSYYVIGDVFNYLIILFPKSQIETGFAFLVFLRMYASGLAFLLYASSYKFKKFSKVIGALAYTFNGYALATGLHHPFFILPLIFFPLLCYGIDRVLTNKSWLPLIFAVFIVLLGNFYFAWILGIGAIFYTVIRTFSLWKHPDFHLFKSIGKLIVSVVLGLGMSAIVFIPTIMLATGSTRITNNFANGMTLFPPEYYLNIADSILPTGRAMNFWLVIGISAVSFLGIIYVLRHFKKYLWPNVGLIVILIGILLPAFGAVMNALSTPSNRWVLLGNLIFGMATVVFIDNLDNFTRKDVAWFVAAAVLLLTIIWATNGFLLNLKPHDAVTYGILLLTVIVVLSAVFFNWRSSTKKIAILSVFMLNIASNIIGIYSPNASNLAIQQLNRGLATRFSNDYFNGANQYLAKQPGFFRTSKAPRYHYNQHLQNLANYTNTNTDLSMNSGLNDESVYLTLQNGYLGKFSQAVGNSQFSMNTPIAQGDYRTAFNDLLGVKYIFAKANTDKAPVLPYGYKPIRDKNGKIKTFQAAPRVNAVPAIENMDGTNIYKTNNALPLVYLQSKTVSPNTFNRLSPVDRERVMTQGAVVNKNSDNTHPLTYHSPSRQLKYSVQVDETKVIDSGDQLTKYRLGILGDADADKVIKQPHAQVSLGANLQKTKDLLATNRMILENNDYTNQNGLKEMTSDVTGKPFDYYLTINKPKQTKNAELFLVLSGIKQTDSSIADHNKWYENQYLLQNKLYSRLSKLNAARHDLLKPTFGGYLFDARAKGFHNGYAQYDKDNLSNYRQINNMVLNLGYNTSSRKTIKLNFNLVKNIKFKSVKLIAMPYDKSYDTQMGKLKRTGLRNLSVHQNDVIGTATTKRAATLVTSIPYSTGWKLTVDGQKAKTFVVNKGFVGASLPAGTHKIHFKYTTPGLILGSRLSAGSAVIVILLMIFAGFHKLFYREKKVPRHTASHLKGHSNDSEK</sequence>
<feature type="transmembrane region" description="Helical" evidence="1">
    <location>
        <begin position="241"/>
        <end position="263"/>
    </location>
</feature>
<feature type="transmembrane region" description="Helical" evidence="1">
    <location>
        <begin position="16"/>
        <end position="36"/>
    </location>
</feature>
<name>A0A0R1NVN9_9LACO</name>
<organism evidence="2 3">
    <name type="scientific">Lentilactobacillus kisonensis DSM 19906 = JCM 15041</name>
    <dbReference type="NCBI Taxonomy" id="1423766"/>
    <lineage>
        <taxon>Bacteria</taxon>
        <taxon>Bacillati</taxon>
        <taxon>Bacillota</taxon>
        <taxon>Bacilli</taxon>
        <taxon>Lactobacillales</taxon>
        <taxon>Lactobacillaceae</taxon>
        <taxon>Lentilactobacillus</taxon>
    </lineage>
</organism>
<evidence type="ECO:0000256" key="1">
    <source>
        <dbReference type="SAM" id="Phobius"/>
    </source>
</evidence>
<keyword evidence="3" id="KW-1185">Reference proteome</keyword>
<evidence type="ECO:0008006" key="4">
    <source>
        <dbReference type="Google" id="ProtNLM"/>
    </source>
</evidence>
<dbReference type="PANTHER" id="PTHR38454:SF1">
    <property type="entry name" value="INTEGRAL MEMBRANE PROTEIN"/>
    <property type="match status" value="1"/>
</dbReference>
<dbReference type="PROSITE" id="PS51257">
    <property type="entry name" value="PROKAR_LIPOPROTEIN"/>
    <property type="match status" value="1"/>
</dbReference>
<dbReference type="InterPro" id="IPR018580">
    <property type="entry name" value="Uncharacterised_YfhO"/>
</dbReference>
<dbReference type="EMBL" id="AZEB01000022">
    <property type="protein sequence ID" value="KRL20731.1"/>
    <property type="molecule type" value="Genomic_DNA"/>
</dbReference>
<dbReference type="Proteomes" id="UP000051439">
    <property type="component" value="Unassembled WGS sequence"/>
</dbReference>
<gene>
    <name evidence="2" type="ORF">FC98_GL001321</name>
</gene>
<evidence type="ECO:0000313" key="2">
    <source>
        <dbReference type="EMBL" id="KRL20731.1"/>
    </source>
</evidence>
<proteinExistence type="predicted"/>
<dbReference type="AlphaFoldDB" id="A0A0R1NVN9"/>
<keyword evidence="1" id="KW-0472">Membrane</keyword>
<feature type="transmembrane region" description="Helical" evidence="1">
    <location>
        <begin position="1004"/>
        <end position="1025"/>
    </location>
</feature>
<feature type="transmembrane region" description="Helical" evidence="1">
    <location>
        <begin position="414"/>
        <end position="435"/>
    </location>
</feature>
<feature type="transmembrane region" description="Helical" evidence="1">
    <location>
        <begin position="193"/>
        <end position="220"/>
    </location>
</feature>
<keyword evidence="1" id="KW-0812">Transmembrane</keyword>
<evidence type="ECO:0000313" key="3">
    <source>
        <dbReference type="Proteomes" id="UP000051439"/>
    </source>
</evidence>
<feature type="transmembrane region" description="Helical" evidence="1">
    <location>
        <begin position="90"/>
        <end position="107"/>
    </location>
</feature>
<feature type="transmembrane region" description="Helical" evidence="1">
    <location>
        <begin position="301"/>
        <end position="319"/>
    </location>
</feature>
<feature type="transmembrane region" description="Helical" evidence="1">
    <location>
        <begin position="357"/>
        <end position="374"/>
    </location>
</feature>
<protein>
    <recommendedName>
        <fullName evidence="4">Bacterial membrane protein YfhO</fullName>
    </recommendedName>
</protein>
<feature type="transmembrane region" description="Helical" evidence="1">
    <location>
        <begin position="326"/>
        <end position="351"/>
    </location>
</feature>
<dbReference type="PANTHER" id="PTHR38454">
    <property type="entry name" value="INTEGRAL MEMBRANE PROTEIN-RELATED"/>
    <property type="match status" value="1"/>
</dbReference>
<dbReference type="Pfam" id="PF09586">
    <property type="entry name" value="YfhO"/>
    <property type="match status" value="1"/>
</dbReference>
<comment type="caution">
    <text evidence="2">The sequence shown here is derived from an EMBL/GenBank/DDBJ whole genome shotgun (WGS) entry which is preliminary data.</text>
</comment>
<accession>A0A0R1NVN9</accession>
<dbReference type="PATRIC" id="fig|1423766.4.peg.1365"/>
<feature type="transmembrane region" description="Helical" evidence="1">
    <location>
        <begin position="113"/>
        <end position="133"/>
    </location>
</feature>
<feature type="transmembrane region" description="Helical" evidence="1">
    <location>
        <begin position="386"/>
        <end position="408"/>
    </location>
</feature>
<feature type="transmembrane region" description="Helical" evidence="1">
    <location>
        <begin position="145"/>
        <end position="173"/>
    </location>
</feature>
<keyword evidence="1" id="KW-1133">Transmembrane helix</keyword>
<reference evidence="2 3" key="1">
    <citation type="journal article" date="2015" name="Genome Announc.">
        <title>Expanding the biotechnology potential of lactobacilli through comparative genomics of 213 strains and associated genera.</title>
        <authorList>
            <person name="Sun Z."/>
            <person name="Harris H.M."/>
            <person name="McCann A."/>
            <person name="Guo C."/>
            <person name="Argimon S."/>
            <person name="Zhang W."/>
            <person name="Yang X."/>
            <person name="Jeffery I.B."/>
            <person name="Cooney J.C."/>
            <person name="Kagawa T.F."/>
            <person name="Liu W."/>
            <person name="Song Y."/>
            <person name="Salvetti E."/>
            <person name="Wrobel A."/>
            <person name="Rasinkangas P."/>
            <person name="Parkhill J."/>
            <person name="Rea M.C."/>
            <person name="O'Sullivan O."/>
            <person name="Ritari J."/>
            <person name="Douillard F.P."/>
            <person name="Paul Ross R."/>
            <person name="Yang R."/>
            <person name="Briner A.E."/>
            <person name="Felis G.E."/>
            <person name="de Vos W.M."/>
            <person name="Barrangou R."/>
            <person name="Klaenhammer T.R."/>
            <person name="Caufield P.W."/>
            <person name="Cui Y."/>
            <person name="Zhang H."/>
            <person name="O'Toole P.W."/>
        </authorList>
    </citation>
    <scope>NUCLEOTIDE SEQUENCE [LARGE SCALE GENOMIC DNA]</scope>
    <source>
        <strain evidence="2 3">DSM 19906</strain>
    </source>
</reference>
<feature type="transmembrane region" description="Helical" evidence="1">
    <location>
        <begin position="442"/>
        <end position="461"/>
    </location>
</feature>